<dbReference type="AlphaFoldDB" id="A0A9P7BC28"/>
<dbReference type="Proteomes" id="UP000750334">
    <property type="component" value="Unassembled WGS sequence"/>
</dbReference>
<gene>
    <name evidence="1" type="ORF">C6P45_003777</name>
</gene>
<protein>
    <submittedName>
        <fullName evidence="1">Uncharacterized protein</fullName>
    </submittedName>
</protein>
<accession>A0A9P7BC28</accession>
<dbReference type="OrthoDB" id="4062049at2759"/>
<keyword evidence="2" id="KW-1185">Reference proteome</keyword>
<reference evidence="1 2" key="1">
    <citation type="submission" date="2020-11" db="EMBL/GenBank/DDBJ databases">
        <title>Kefir isolates.</title>
        <authorList>
            <person name="Marcisauskas S."/>
            <person name="Kim Y."/>
            <person name="Blasche S."/>
        </authorList>
    </citation>
    <scope>NUCLEOTIDE SEQUENCE [LARGE SCALE GENOMIC DNA]</scope>
    <source>
        <strain evidence="1 2">OG2</strain>
    </source>
</reference>
<sequence>MPLLLRRTLTPKIYDAAKYLPVTVNDKITTSPKGICGPVLKYKNMFQLHEKRASVFSGDFISLKYYPPDHFVSLFRKTSPAFTAKSSISKSFIDSAGPYIQNHYSKKKSAIPINYAVWRRKLKLLVQVPFFEKWTALDGQRGVKRYVESKKEIGVPIVESYERSMPQGVAKDGYYEFLILKYPNNENDNIALQNEVRRSVEIVANLDWGKFLNERLPRLNINPKYIHKVIPKKRIPNTWMETANKKINFGLLNRFLMHANLPLRLIRAKKVKPSKRITRE</sequence>
<comment type="caution">
    <text evidence="1">The sequence shown here is derived from an EMBL/GenBank/DDBJ whole genome shotgun (WGS) entry which is preliminary data.</text>
</comment>
<evidence type="ECO:0000313" key="2">
    <source>
        <dbReference type="Proteomes" id="UP000750334"/>
    </source>
</evidence>
<proteinExistence type="predicted"/>
<organism evidence="1 2">
    <name type="scientific">Maudiozyma exigua</name>
    <name type="common">Yeast</name>
    <name type="synonym">Kazachstania exigua</name>
    <dbReference type="NCBI Taxonomy" id="34358"/>
    <lineage>
        <taxon>Eukaryota</taxon>
        <taxon>Fungi</taxon>
        <taxon>Dikarya</taxon>
        <taxon>Ascomycota</taxon>
        <taxon>Saccharomycotina</taxon>
        <taxon>Saccharomycetes</taxon>
        <taxon>Saccharomycetales</taxon>
        <taxon>Saccharomycetaceae</taxon>
        <taxon>Maudiozyma</taxon>
    </lineage>
</organism>
<name>A0A9P7BC28_MAUEX</name>
<dbReference type="EMBL" id="PUHR01000041">
    <property type="protein sequence ID" value="KAG0669424.1"/>
    <property type="molecule type" value="Genomic_DNA"/>
</dbReference>
<evidence type="ECO:0000313" key="1">
    <source>
        <dbReference type="EMBL" id="KAG0669424.1"/>
    </source>
</evidence>